<protein>
    <recommendedName>
        <fullName evidence="4">Trehalose 6-phosphate phosphatase</fullName>
        <ecNumber evidence="4">3.1.3.12</ecNumber>
    </recommendedName>
</protein>
<dbReference type="InterPro" id="IPR036412">
    <property type="entry name" value="HAD-like_sf"/>
</dbReference>
<evidence type="ECO:0000256" key="3">
    <source>
        <dbReference type="ARBA" id="ARBA00022801"/>
    </source>
</evidence>
<dbReference type="PANTHER" id="PTHR43768:SF3">
    <property type="entry name" value="TREHALOSE 6-PHOSPHATE PHOSPHATASE"/>
    <property type="match status" value="1"/>
</dbReference>
<dbReference type="Proteomes" id="UP000321567">
    <property type="component" value="Unassembled WGS sequence"/>
</dbReference>
<comment type="catalytic activity">
    <reaction evidence="4">
        <text>alpha,alpha-trehalose 6-phosphate + H2O = alpha,alpha-trehalose + phosphate</text>
        <dbReference type="Rhea" id="RHEA:23420"/>
        <dbReference type="ChEBI" id="CHEBI:15377"/>
        <dbReference type="ChEBI" id="CHEBI:16551"/>
        <dbReference type="ChEBI" id="CHEBI:43474"/>
        <dbReference type="ChEBI" id="CHEBI:58429"/>
        <dbReference type="EC" id="3.1.3.12"/>
    </reaction>
</comment>
<dbReference type="NCBIfam" id="TIGR00685">
    <property type="entry name" value="T6PP"/>
    <property type="match status" value="1"/>
</dbReference>
<organism evidence="6 7">
    <name type="scientific">Pararhodospirillum oryzae</name>
    <dbReference type="NCBI Taxonomy" id="478448"/>
    <lineage>
        <taxon>Bacteria</taxon>
        <taxon>Pseudomonadati</taxon>
        <taxon>Pseudomonadota</taxon>
        <taxon>Alphaproteobacteria</taxon>
        <taxon>Rhodospirillales</taxon>
        <taxon>Rhodospirillaceae</taxon>
        <taxon>Pararhodospirillum</taxon>
    </lineage>
</organism>
<sequence>MTGTQTSSPFRGTPKPPLSAPPPLVFGGHSLFLDFDGTLVEFAPRPDAVEVEPALLALLAVLNEKLEERLAFLSGRPLADLNRFLGPVARHAGGLHGAERQGLAQGQASPVVGPDARAALDHLRARLSAEAGALLVEDKGLAIALHFRHDPGLRPRAEALAAGALAAARGALVLQPGHSVIEVRPAGTDKGEALRAFMAASPFAGTRPVFLGDDLTDEPALAAAAELGGFGILVGAPRPTAACFLLPDVAGARAWLAAGAERSRP</sequence>
<dbReference type="UniPathway" id="UPA00299"/>
<evidence type="ECO:0000256" key="5">
    <source>
        <dbReference type="SAM" id="MobiDB-lite"/>
    </source>
</evidence>
<dbReference type="NCBIfam" id="TIGR01484">
    <property type="entry name" value="HAD-SF-IIB"/>
    <property type="match status" value="1"/>
</dbReference>
<evidence type="ECO:0000256" key="4">
    <source>
        <dbReference type="RuleBase" id="RU361117"/>
    </source>
</evidence>
<dbReference type="EMBL" id="BJZO01000006">
    <property type="protein sequence ID" value="GEO80268.1"/>
    <property type="molecule type" value="Genomic_DNA"/>
</dbReference>
<dbReference type="SUPFAM" id="SSF56784">
    <property type="entry name" value="HAD-like"/>
    <property type="match status" value="1"/>
</dbReference>
<proteinExistence type="inferred from homology"/>
<keyword evidence="7" id="KW-1185">Reference proteome</keyword>
<evidence type="ECO:0000313" key="6">
    <source>
        <dbReference type="EMBL" id="GEO80268.1"/>
    </source>
</evidence>
<comment type="function">
    <text evidence="4">Removes the phosphate from trehalose 6-phosphate to produce free trehalose.</text>
</comment>
<dbReference type="OrthoDB" id="9814913at2"/>
<dbReference type="GO" id="GO:0046872">
    <property type="term" value="F:metal ion binding"/>
    <property type="evidence" value="ECO:0007669"/>
    <property type="project" value="UniProtKB-KW"/>
</dbReference>
<dbReference type="InterPro" id="IPR006379">
    <property type="entry name" value="HAD-SF_hydro_IIB"/>
</dbReference>
<keyword evidence="3 4" id="KW-0378">Hydrolase</keyword>
<dbReference type="AlphaFoldDB" id="A0A512H4C3"/>
<evidence type="ECO:0000256" key="1">
    <source>
        <dbReference type="ARBA" id="ARBA00005199"/>
    </source>
</evidence>
<dbReference type="InterPro" id="IPR044651">
    <property type="entry name" value="OTSB-like"/>
</dbReference>
<dbReference type="RefSeq" id="WP_147162332.1">
    <property type="nucleotide sequence ID" value="NZ_BJZO01000006.1"/>
</dbReference>
<keyword evidence="4" id="KW-0479">Metal-binding</keyword>
<feature type="compositionally biased region" description="Polar residues" evidence="5">
    <location>
        <begin position="1"/>
        <end position="10"/>
    </location>
</feature>
<comment type="caution">
    <text evidence="6">The sequence shown here is derived from an EMBL/GenBank/DDBJ whole genome shotgun (WGS) entry which is preliminary data.</text>
</comment>
<dbReference type="InterPro" id="IPR003337">
    <property type="entry name" value="Trehalose_PPase"/>
</dbReference>
<dbReference type="EC" id="3.1.3.12" evidence="4"/>
<accession>A0A512H4C3</accession>
<dbReference type="Gene3D" id="3.30.70.1020">
    <property type="entry name" value="Trehalose-6-phosphate phosphatase related protein, domain 2"/>
    <property type="match status" value="1"/>
</dbReference>
<dbReference type="InterPro" id="IPR023214">
    <property type="entry name" value="HAD_sf"/>
</dbReference>
<dbReference type="GO" id="GO:0004805">
    <property type="term" value="F:trehalose-phosphatase activity"/>
    <property type="evidence" value="ECO:0007669"/>
    <property type="project" value="UniProtKB-EC"/>
</dbReference>
<reference evidence="6 7" key="1">
    <citation type="submission" date="2019-07" db="EMBL/GenBank/DDBJ databases">
        <title>Whole genome shotgun sequence of Rhodospirillum oryzae NBRC 107573.</title>
        <authorList>
            <person name="Hosoyama A."/>
            <person name="Uohara A."/>
            <person name="Ohji S."/>
            <person name="Ichikawa N."/>
        </authorList>
    </citation>
    <scope>NUCLEOTIDE SEQUENCE [LARGE SCALE GENOMIC DNA]</scope>
    <source>
        <strain evidence="6 7">NBRC 107573</strain>
    </source>
</reference>
<comment type="cofactor">
    <cofactor evidence="4">
        <name>Mg(2+)</name>
        <dbReference type="ChEBI" id="CHEBI:18420"/>
    </cofactor>
</comment>
<comment type="pathway">
    <text evidence="1 4">Glycan biosynthesis; trehalose biosynthesis.</text>
</comment>
<comment type="similarity">
    <text evidence="2 4">Belongs to the trehalose phosphatase family.</text>
</comment>
<dbReference type="PANTHER" id="PTHR43768">
    <property type="entry name" value="TREHALOSE 6-PHOSPHATE PHOSPHATASE"/>
    <property type="match status" value="1"/>
</dbReference>
<dbReference type="GO" id="GO:0005992">
    <property type="term" value="P:trehalose biosynthetic process"/>
    <property type="evidence" value="ECO:0007669"/>
    <property type="project" value="UniProtKB-UniPathway"/>
</dbReference>
<feature type="region of interest" description="Disordered" evidence="5">
    <location>
        <begin position="1"/>
        <end position="21"/>
    </location>
</feature>
<evidence type="ECO:0000256" key="2">
    <source>
        <dbReference type="ARBA" id="ARBA00008770"/>
    </source>
</evidence>
<dbReference type="Pfam" id="PF02358">
    <property type="entry name" value="Trehalose_PPase"/>
    <property type="match status" value="1"/>
</dbReference>
<dbReference type="Gene3D" id="3.40.50.1000">
    <property type="entry name" value="HAD superfamily/HAD-like"/>
    <property type="match status" value="1"/>
</dbReference>
<gene>
    <name evidence="6" type="primary">ostB</name>
    <name evidence="6" type="ORF">ROR02_03990</name>
</gene>
<evidence type="ECO:0000313" key="7">
    <source>
        <dbReference type="Proteomes" id="UP000321567"/>
    </source>
</evidence>
<name>A0A512H4C3_9PROT</name>
<keyword evidence="4" id="KW-0460">Magnesium</keyword>